<evidence type="ECO:0000313" key="5">
    <source>
        <dbReference type="Proteomes" id="UP000284689"/>
    </source>
</evidence>
<dbReference type="Proteomes" id="UP000283512">
    <property type="component" value="Unassembled WGS sequence"/>
</dbReference>
<feature type="compositionally biased region" description="Polar residues" evidence="1">
    <location>
        <begin position="9"/>
        <end position="20"/>
    </location>
</feature>
<dbReference type="EMBL" id="QRKD01000017">
    <property type="protein sequence ID" value="RHH87474.1"/>
    <property type="molecule type" value="Genomic_DNA"/>
</dbReference>
<evidence type="ECO:0000313" key="3">
    <source>
        <dbReference type="EMBL" id="RHH87474.1"/>
    </source>
</evidence>
<sequence length="65" mass="7681">MQKEMQYVRQKQQSQNSASHLNFRPNYAYLSTGRTHPNNKDDLARVTQAISTNVDKFIEKFFINM</sequence>
<gene>
    <name evidence="3" type="ORF">DW190_15625</name>
    <name evidence="2" type="ORF">DW794_05830</name>
</gene>
<dbReference type="EMBL" id="QSJD01000006">
    <property type="protein sequence ID" value="RHD51097.1"/>
    <property type="molecule type" value="Genomic_DNA"/>
</dbReference>
<evidence type="ECO:0000313" key="4">
    <source>
        <dbReference type="Proteomes" id="UP000283512"/>
    </source>
</evidence>
<name>A0A414FNR0_9BACE</name>
<proteinExistence type="predicted"/>
<reference evidence="4 5" key="1">
    <citation type="submission" date="2018-08" db="EMBL/GenBank/DDBJ databases">
        <title>A genome reference for cultivated species of the human gut microbiota.</title>
        <authorList>
            <person name="Zou Y."/>
            <person name="Xue W."/>
            <person name="Luo G."/>
        </authorList>
    </citation>
    <scope>NUCLEOTIDE SEQUENCE [LARGE SCALE GENOMIC DNA]</scope>
    <source>
        <strain evidence="3 4">AM16-49B</strain>
        <strain evidence="2 5">AM31-16AC</strain>
    </source>
</reference>
<evidence type="ECO:0000256" key="1">
    <source>
        <dbReference type="SAM" id="MobiDB-lite"/>
    </source>
</evidence>
<organism evidence="2 5">
    <name type="scientific">Bacteroides caccae</name>
    <dbReference type="NCBI Taxonomy" id="47678"/>
    <lineage>
        <taxon>Bacteria</taxon>
        <taxon>Pseudomonadati</taxon>
        <taxon>Bacteroidota</taxon>
        <taxon>Bacteroidia</taxon>
        <taxon>Bacteroidales</taxon>
        <taxon>Bacteroidaceae</taxon>
        <taxon>Bacteroides</taxon>
    </lineage>
</organism>
<accession>A0A414FNR0</accession>
<comment type="caution">
    <text evidence="2">The sequence shown here is derived from an EMBL/GenBank/DDBJ whole genome shotgun (WGS) entry which is preliminary data.</text>
</comment>
<protein>
    <submittedName>
        <fullName evidence="2">Uncharacterized protein</fullName>
    </submittedName>
</protein>
<dbReference type="Proteomes" id="UP000284689">
    <property type="component" value="Unassembled WGS sequence"/>
</dbReference>
<feature type="region of interest" description="Disordered" evidence="1">
    <location>
        <begin position="1"/>
        <end position="40"/>
    </location>
</feature>
<dbReference type="AlphaFoldDB" id="A0A414FNR0"/>
<evidence type="ECO:0000313" key="2">
    <source>
        <dbReference type="EMBL" id="RHD51097.1"/>
    </source>
</evidence>